<dbReference type="Proteomes" id="UP000605568">
    <property type="component" value="Unassembled WGS sequence"/>
</dbReference>
<sequence length="461" mass="49435">MRSRLLGVVLALVVLVLVGLGVPLGRGVAAAEQQEMFLDRLTDTSRFASLAGRPLIEDKPDLLRPELQRYDELYDIGVAVVARDAPTVPLVASRNDLAIGESRVQDLVSKALAGRLPVAPPLFMPWDESRLVLAEPVLVDGEVRGAVITFSPTAKTRFEVLAWWALLLAASLLVLALAVLLALPVVRWTLRPVQALDDATGKLLAAVVRGRPVPPVGAESGPPELRQLSRSFDQMAANVSDVLASQRAFVADASHQLRNPLTALKLRLSNLEGHVDSEAEVHQVEALTETDRLNRILDELLAMARAESSSVDPVPVDVDRSVAARLSAWQSAAAAKEVHLVLDGQKVGMVLAPPRGVETILDALLDNALKFTAEGTLIVVDARKSDGVVRLSVADHGPGLQPDELERATDRFWRSPAHQNVPGSGLGLSIVRLVVERVDGAVRLESPEDGGLKVVVELPAV</sequence>
<evidence type="ECO:0000256" key="8">
    <source>
        <dbReference type="ARBA" id="ARBA00022989"/>
    </source>
</evidence>
<dbReference type="Gene3D" id="3.30.565.10">
    <property type="entry name" value="Histidine kinase-like ATPase, C-terminal domain"/>
    <property type="match status" value="1"/>
</dbReference>
<dbReference type="InterPro" id="IPR036097">
    <property type="entry name" value="HisK_dim/P_sf"/>
</dbReference>
<gene>
    <name evidence="14" type="ORF">GCM10017774_65920</name>
</gene>
<dbReference type="SMART" id="SM00304">
    <property type="entry name" value="HAMP"/>
    <property type="match status" value="1"/>
</dbReference>
<dbReference type="PRINTS" id="PR00344">
    <property type="entry name" value="BCTRLSENSOR"/>
</dbReference>
<keyword evidence="4" id="KW-0597">Phosphoprotein</keyword>
<dbReference type="Pfam" id="PF00512">
    <property type="entry name" value="HisKA"/>
    <property type="match status" value="1"/>
</dbReference>
<proteinExistence type="predicted"/>
<name>A0ABQ3MP23_9PSEU</name>
<dbReference type="EMBL" id="BNAR01000012">
    <property type="protein sequence ID" value="GHH53044.1"/>
    <property type="molecule type" value="Genomic_DNA"/>
</dbReference>
<dbReference type="SMART" id="SM00388">
    <property type="entry name" value="HisKA"/>
    <property type="match status" value="1"/>
</dbReference>
<dbReference type="PANTHER" id="PTHR45436:SF5">
    <property type="entry name" value="SENSOR HISTIDINE KINASE TRCS"/>
    <property type="match status" value="1"/>
</dbReference>
<dbReference type="CDD" id="cd00082">
    <property type="entry name" value="HisKA"/>
    <property type="match status" value="1"/>
</dbReference>
<dbReference type="PROSITE" id="PS50109">
    <property type="entry name" value="HIS_KIN"/>
    <property type="match status" value="1"/>
</dbReference>
<evidence type="ECO:0000256" key="2">
    <source>
        <dbReference type="ARBA" id="ARBA00004236"/>
    </source>
</evidence>
<evidence type="ECO:0000256" key="11">
    <source>
        <dbReference type="SAM" id="Phobius"/>
    </source>
</evidence>
<keyword evidence="6 11" id="KW-0812">Transmembrane</keyword>
<feature type="domain" description="Histidine kinase" evidence="12">
    <location>
        <begin position="252"/>
        <end position="461"/>
    </location>
</feature>
<dbReference type="SUPFAM" id="SSF47384">
    <property type="entry name" value="Homodimeric domain of signal transducing histidine kinase"/>
    <property type="match status" value="1"/>
</dbReference>
<dbReference type="InterPro" id="IPR003594">
    <property type="entry name" value="HATPase_dom"/>
</dbReference>
<dbReference type="SMART" id="SM00387">
    <property type="entry name" value="HATPase_c"/>
    <property type="match status" value="1"/>
</dbReference>
<dbReference type="EC" id="2.7.13.3" evidence="3"/>
<evidence type="ECO:0000256" key="6">
    <source>
        <dbReference type="ARBA" id="ARBA00022692"/>
    </source>
</evidence>
<comment type="subcellular location">
    <subcellularLocation>
        <location evidence="2">Cell membrane</location>
    </subcellularLocation>
</comment>
<evidence type="ECO:0000256" key="1">
    <source>
        <dbReference type="ARBA" id="ARBA00000085"/>
    </source>
</evidence>
<evidence type="ECO:0000256" key="9">
    <source>
        <dbReference type="ARBA" id="ARBA00023012"/>
    </source>
</evidence>
<dbReference type="InterPro" id="IPR003661">
    <property type="entry name" value="HisK_dim/P_dom"/>
</dbReference>
<keyword evidence="5" id="KW-0808">Transferase</keyword>
<evidence type="ECO:0000313" key="14">
    <source>
        <dbReference type="EMBL" id="GHH53044.1"/>
    </source>
</evidence>
<feature type="domain" description="HAMP" evidence="13">
    <location>
        <begin position="187"/>
        <end position="244"/>
    </location>
</feature>
<dbReference type="Pfam" id="PF02518">
    <property type="entry name" value="HATPase_c"/>
    <property type="match status" value="1"/>
</dbReference>
<evidence type="ECO:0000256" key="7">
    <source>
        <dbReference type="ARBA" id="ARBA00022777"/>
    </source>
</evidence>
<evidence type="ECO:0000256" key="4">
    <source>
        <dbReference type="ARBA" id="ARBA00022553"/>
    </source>
</evidence>
<evidence type="ECO:0000256" key="5">
    <source>
        <dbReference type="ARBA" id="ARBA00022679"/>
    </source>
</evidence>
<keyword evidence="7 14" id="KW-0418">Kinase</keyword>
<dbReference type="InterPro" id="IPR036890">
    <property type="entry name" value="HATPase_C_sf"/>
</dbReference>
<dbReference type="PANTHER" id="PTHR45436">
    <property type="entry name" value="SENSOR HISTIDINE KINASE YKOH"/>
    <property type="match status" value="1"/>
</dbReference>
<dbReference type="InterPro" id="IPR003660">
    <property type="entry name" value="HAMP_dom"/>
</dbReference>
<comment type="caution">
    <text evidence="14">The sequence shown here is derived from an EMBL/GenBank/DDBJ whole genome shotgun (WGS) entry which is preliminary data.</text>
</comment>
<organism evidence="14 15">
    <name type="scientific">Lentzea cavernae</name>
    <dbReference type="NCBI Taxonomy" id="2020703"/>
    <lineage>
        <taxon>Bacteria</taxon>
        <taxon>Bacillati</taxon>
        <taxon>Actinomycetota</taxon>
        <taxon>Actinomycetes</taxon>
        <taxon>Pseudonocardiales</taxon>
        <taxon>Pseudonocardiaceae</taxon>
        <taxon>Lentzea</taxon>
    </lineage>
</organism>
<evidence type="ECO:0000256" key="10">
    <source>
        <dbReference type="ARBA" id="ARBA00023136"/>
    </source>
</evidence>
<dbReference type="InterPro" id="IPR005467">
    <property type="entry name" value="His_kinase_dom"/>
</dbReference>
<evidence type="ECO:0000256" key="3">
    <source>
        <dbReference type="ARBA" id="ARBA00012438"/>
    </source>
</evidence>
<keyword evidence="9" id="KW-0902">Two-component regulatory system</keyword>
<accession>A0ABQ3MP23</accession>
<comment type="catalytic activity">
    <reaction evidence="1">
        <text>ATP + protein L-histidine = ADP + protein N-phospho-L-histidine.</text>
        <dbReference type="EC" id="2.7.13.3"/>
    </reaction>
</comment>
<dbReference type="Gene3D" id="6.10.340.10">
    <property type="match status" value="1"/>
</dbReference>
<evidence type="ECO:0000259" key="12">
    <source>
        <dbReference type="PROSITE" id="PS50109"/>
    </source>
</evidence>
<evidence type="ECO:0000259" key="13">
    <source>
        <dbReference type="PROSITE" id="PS50885"/>
    </source>
</evidence>
<dbReference type="InterPro" id="IPR004358">
    <property type="entry name" value="Sig_transdc_His_kin-like_C"/>
</dbReference>
<keyword evidence="8 11" id="KW-1133">Transmembrane helix</keyword>
<dbReference type="GO" id="GO:0016301">
    <property type="term" value="F:kinase activity"/>
    <property type="evidence" value="ECO:0007669"/>
    <property type="project" value="UniProtKB-KW"/>
</dbReference>
<dbReference type="CDD" id="cd00075">
    <property type="entry name" value="HATPase"/>
    <property type="match status" value="1"/>
</dbReference>
<dbReference type="RefSeq" id="WP_191303253.1">
    <property type="nucleotide sequence ID" value="NZ_BNAR01000012.1"/>
</dbReference>
<keyword evidence="10 11" id="KW-0472">Membrane</keyword>
<dbReference type="Gene3D" id="1.10.287.130">
    <property type="match status" value="1"/>
</dbReference>
<keyword evidence="15" id="KW-1185">Reference proteome</keyword>
<reference evidence="15" key="1">
    <citation type="journal article" date="2019" name="Int. J. Syst. Evol. Microbiol.">
        <title>The Global Catalogue of Microorganisms (GCM) 10K type strain sequencing project: providing services to taxonomists for standard genome sequencing and annotation.</title>
        <authorList>
            <consortium name="The Broad Institute Genomics Platform"/>
            <consortium name="The Broad Institute Genome Sequencing Center for Infectious Disease"/>
            <person name="Wu L."/>
            <person name="Ma J."/>
        </authorList>
    </citation>
    <scope>NUCLEOTIDE SEQUENCE [LARGE SCALE GENOMIC DNA]</scope>
    <source>
        <strain evidence="15">CGMCC 4.7367</strain>
    </source>
</reference>
<evidence type="ECO:0000313" key="15">
    <source>
        <dbReference type="Proteomes" id="UP000605568"/>
    </source>
</evidence>
<dbReference type="SUPFAM" id="SSF55874">
    <property type="entry name" value="ATPase domain of HSP90 chaperone/DNA topoisomerase II/histidine kinase"/>
    <property type="match status" value="1"/>
</dbReference>
<dbReference type="PROSITE" id="PS50885">
    <property type="entry name" value="HAMP"/>
    <property type="match status" value="1"/>
</dbReference>
<dbReference type="InterPro" id="IPR050428">
    <property type="entry name" value="TCS_sensor_his_kinase"/>
</dbReference>
<protein>
    <recommendedName>
        <fullName evidence="3">histidine kinase</fullName>
        <ecNumber evidence="3">2.7.13.3</ecNumber>
    </recommendedName>
</protein>
<feature type="transmembrane region" description="Helical" evidence="11">
    <location>
        <begin position="161"/>
        <end position="183"/>
    </location>
</feature>